<feature type="region of interest" description="Disordered" evidence="1">
    <location>
        <begin position="78"/>
        <end position="151"/>
    </location>
</feature>
<organism evidence="3 4">
    <name type="scientific">Stephania yunnanensis</name>
    <dbReference type="NCBI Taxonomy" id="152371"/>
    <lineage>
        <taxon>Eukaryota</taxon>
        <taxon>Viridiplantae</taxon>
        <taxon>Streptophyta</taxon>
        <taxon>Embryophyta</taxon>
        <taxon>Tracheophyta</taxon>
        <taxon>Spermatophyta</taxon>
        <taxon>Magnoliopsida</taxon>
        <taxon>Ranunculales</taxon>
        <taxon>Menispermaceae</taxon>
        <taxon>Menispermoideae</taxon>
        <taxon>Cissampelideae</taxon>
        <taxon>Stephania</taxon>
    </lineage>
</organism>
<keyword evidence="4" id="KW-1185">Reference proteome</keyword>
<evidence type="ECO:0000256" key="2">
    <source>
        <dbReference type="SAM" id="Phobius"/>
    </source>
</evidence>
<proteinExistence type="predicted"/>
<feature type="transmembrane region" description="Helical" evidence="2">
    <location>
        <begin position="29"/>
        <end position="49"/>
    </location>
</feature>
<reference evidence="3 4" key="1">
    <citation type="submission" date="2024-01" db="EMBL/GenBank/DDBJ databases">
        <title>Genome assemblies of Stephania.</title>
        <authorList>
            <person name="Yang L."/>
        </authorList>
    </citation>
    <scope>NUCLEOTIDE SEQUENCE [LARGE SCALE GENOMIC DNA]</scope>
    <source>
        <strain evidence="3">YNDBR</strain>
        <tissue evidence="3">Leaf</tissue>
    </source>
</reference>
<feature type="compositionally biased region" description="Low complexity" evidence="1">
    <location>
        <begin position="142"/>
        <end position="151"/>
    </location>
</feature>
<dbReference type="EMBL" id="JBBNAF010000006">
    <property type="protein sequence ID" value="KAK9135041.1"/>
    <property type="molecule type" value="Genomic_DNA"/>
</dbReference>
<evidence type="ECO:0000313" key="3">
    <source>
        <dbReference type="EMBL" id="KAK9135041.1"/>
    </source>
</evidence>
<protein>
    <submittedName>
        <fullName evidence="3">Uncharacterized protein</fullName>
    </submittedName>
</protein>
<comment type="caution">
    <text evidence="3">The sequence shown here is derived from an EMBL/GenBank/DDBJ whole genome shotgun (WGS) entry which is preliminary data.</text>
</comment>
<feature type="compositionally biased region" description="Basic residues" evidence="1">
    <location>
        <begin position="110"/>
        <end position="141"/>
    </location>
</feature>
<evidence type="ECO:0000256" key="1">
    <source>
        <dbReference type="SAM" id="MobiDB-lite"/>
    </source>
</evidence>
<evidence type="ECO:0000313" key="4">
    <source>
        <dbReference type="Proteomes" id="UP001420932"/>
    </source>
</evidence>
<name>A0AAP0PBU6_9MAGN</name>
<feature type="compositionally biased region" description="Low complexity" evidence="1">
    <location>
        <begin position="81"/>
        <end position="108"/>
    </location>
</feature>
<keyword evidence="2" id="KW-1133">Transmembrane helix</keyword>
<sequence>MGFHASSSSSPIRRKNTDKTSSATAVFDFFFFIFFIRFVFFIVASRVAIEAQKKASQRRPRLFFLFVRLQVLKRDIKKTNSARSSMPTASSSISSSSSSSSDPSSSSSRRGCRLRRKNRDSIKIRKKRESRSKRRRRHRNGGHTSSSSSSDYRSVTMKALINFGSLGWRWKPLPLSVPKPLVDFANKPAILYQSKVRLETDRKTGRRTDPVRIGALSKEESEEVMEKSTLCSRGVDGVSSVKMTPPNIVVAKTSERRNGQEYA</sequence>
<keyword evidence="2" id="KW-0812">Transmembrane</keyword>
<dbReference type="AlphaFoldDB" id="A0AAP0PBU6"/>
<gene>
    <name evidence="3" type="ORF">Syun_014371</name>
</gene>
<dbReference type="Proteomes" id="UP001420932">
    <property type="component" value="Unassembled WGS sequence"/>
</dbReference>
<keyword evidence="2" id="KW-0472">Membrane</keyword>
<accession>A0AAP0PBU6</accession>